<sequence length="350" mass="40365">MEEPKLYTCFEATNDLEEHVYVIYSAKLSDLHNKKLGSKPMFEFETAIKGLKSMGCGVFNSKIVLAGGLVTRDEEKEYQNGLITFDIQERSVSQECFPPMIGEKIRPVVFELYGRLYVLSTSTYVSVRSFGQMAKCFMIDYDEVIPFRGMATTYWKPGFSDVVVIYLSQEAYKPDGELCSYFADFGEGNFCLTVYDNVSIHVYMFTIDRLPNKENGALNIQLKRLVDHTYSYKELAFGGNKCVSLLGCFALPSDDRKKRVEESDLYRCHFPYAESGKEDGDLDLVLEEIKILRLDANCDIRNFEIPTDERRKCFEEEGLHRRHFLYGESVEKDDDISPRNTRHNWDADQI</sequence>
<evidence type="ECO:0000313" key="2">
    <source>
        <dbReference type="Proteomes" id="UP001237642"/>
    </source>
</evidence>
<dbReference type="AlphaFoldDB" id="A0AAD8H1W6"/>
<dbReference type="EMBL" id="JAUIZM010000011">
    <property type="protein sequence ID" value="KAK1358165.1"/>
    <property type="molecule type" value="Genomic_DNA"/>
</dbReference>
<proteinExistence type="predicted"/>
<reference evidence="1" key="2">
    <citation type="submission" date="2023-05" db="EMBL/GenBank/DDBJ databases">
        <authorList>
            <person name="Schelkunov M.I."/>
        </authorList>
    </citation>
    <scope>NUCLEOTIDE SEQUENCE</scope>
    <source>
        <strain evidence="1">Hsosn_3</strain>
        <tissue evidence="1">Leaf</tissue>
    </source>
</reference>
<keyword evidence="2" id="KW-1185">Reference proteome</keyword>
<comment type="caution">
    <text evidence="1">The sequence shown here is derived from an EMBL/GenBank/DDBJ whole genome shotgun (WGS) entry which is preliminary data.</text>
</comment>
<reference evidence="1" key="1">
    <citation type="submission" date="2023-02" db="EMBL/GenBank/DDBJ databases">
        <title>Genome of toxic invasive species Heracleum sosnowskyi carries increased number of genes despite the absence of recent whole-genome duplications.</title>
        <authorList>
            <person name="Schelkunov M."/>
            <person name="Shtratnikova V."/>
            <person name="Makarenko M."/>
            <person name="Klepikova A."/>
            <person name="Omelchenko D."/>
            <person name="Novikova G."/>
            <person name="Obukhova E."/>
            <person name="Bogdanov V."/>
            <person name="Penin A."/>
            <person name="Logacheva M."/>
        </authorList>
    </citation>
    <scope>NUCLEOTIDE SEQUENCE</scope>
    <source>
        <strain evidence="1">Hsosn_3</strain>
        <tissue evidence="1">Leaf</tissue>
    </source>
</reference>
<accession>A0AAD8H1W6</accession>
<dbReference type="Proteomes" id="UP001237642">
    <property type="component" value="Unassembled WGS sequence"/>
</dbReference>
<protein>
    <submittedName>
        <fullName evidence="1">Uncharacterized protein</fullName>
    </submittedName>
</protein>
<gene>
    <name evidence="1" type="ORF">POM88_051421</name>
</gene>
<name>A0AAD8H1W6_9APIA</name>
<evidence type="ECO:0000313" key="1">
    <source>
        <dbReference type="EMBL" id="KAK1358165.1"/>
    </source>
</evidence>
<organism evidence="1 2">
    <name type="scientific">Heracleum sosnowskyi</name>
    <dbReference type="NCBI Taxonomy" id="360622"/>
    <lineage>
        <taxon>Eukaryota</taxon>
        <taxon>Viridiplantae</taxon>
        <taxon>Streptophyta</taxon>
        <taxon>Embryophyta</taxon>
        <taxon>Tracheophyta</taxon>
        <taxon>Spermatophyta</taxon>
        <taxon>Magnoliopsida</taxon>
        <taxon>eudicotyledons</taxon>
        <taxon>Gunneridae</taxon>
        <taxon>Pentapetalae</taxon>
        <taxon>asterids</taxon>
        <taxon>campanulids</taxon>
        <taxon>Apiales</taxon>
        <taxon>Apiaceae</taxon>
        <taxon>Apioideae</taxon>
        <taxon>apioid superclade</taxon>
        <taxon>Tordylieae</taxon>
        <taxon>Tordyliinae</taxon>
        <taxon>Heracleum</taxon>
    </lineage>
</organism>